<dbReference type="SUPFAM" id="SSF52540">
    <property type="entry name" value="P-loop containing nucleoside triphosphate hydrolases"/>
    <property type="match status" value="1"/>
</dbReference>
<sequence length="143" mass="15910">MVGGGKGELGTCTLPLVEKYRPAQLDEIISQGNIVNTLTRLIDEQRLPHLLFYGPPGTGKTSTILACARRMFGAQRMSSMMLELNASDDRGIDVVRNQIKTFASTQQIFSNGVKLVVLDEVRAKTCFIVLIFPPWLFLVLFFC</sequence>
<dbReference type="PANTHER" id="PTHR11669">
    <property type="entry name" value="REPLICATION FACTOR C / DNA POLYMERASE III GAMMA-TAU SUBUNIT"/>
    <property type="match status" value="1"/>
</dbReference>
<evidence type="ECO:0000313" key="3">
    <source>
        <dbReference type="EMBL" id="CRZ05870.1"/>
    </source>
</evidence>
<protein>
    <recommendedName>
        <fullName evidence="2">ATPase AAA-type core domain-containing protein</fullName>
    </recommendedName>
</protein>
<dbReference type="Pfam" id="PF00004">
    <property type="entry name" value="AAA"/>
    <property type="match status" value="1"/>
</dbReference>
<dbReference type="EMBL" id="HACM01005428">
    <property type="protein sequence ID" value="CRZ05870.1"/>
    <property type="molecule type" value="Transcribed_RNA"/>
</dbReference>
<proteinExistence type="inferred from homology"/>
<dbReference type="GO" id="GO:0005524">
    <property type="term" value="F:ATP binding"/>
    <property type="evidence" value="ECO:0007669"/>
    <property type="project" value="InterPro"/>
</dbReference>
<reference evidence="3" key="1">
    <citation type="submission" date="2015-04" db="EMBL/GenBank/DDBJ databases">
        <title>The genome sequence of the plant pathogenic Rhizarian Plasmodiophora brassicae reveals insights in its biotrophic life cycle and the origin of chitin synthesis.</title>
        <authorList>
            <person name="Schwelm A."/>
            <person name="Fogelqvist J."/>
            <person name="Knaust A."/>
            <person name="Julke S."/>
            <person name="Lilja T."/>
            <person name="Dhandapani V."/>
            <person name="Bonilla-Rosso G."/>
            <person name="Karlsson M."/>
            <person name="Shevchenko A."/>
            <person name="Choi S.R."/>
            <person name="Kim H.G."/>
            <person name="Park J.Y."/>
            <person name="Lim Y.P."/>
            <person name="Ludwig-Muller J."/>
            <person name="Dixelius C."/>
        </authorList>
    </citation>
    <scope>NUCLEOTIDE SEQUENCE</scope>
    <source>
        <tissue evidence="3">Potato root galls</tissue>
    </source>
</reference>
<dbReference type="Gene3D" id="3.40.50.300">
    <property type="entry name" value="P-loop containing nucleotide triphosphate hydrolases"/>
    <property type="match status" value="1"/>
</dbReference>
<feature type="domain" description="ATPase AAA-type core" evidence="2">
    <location>
        <begin position="50"/>
        <end position="121"/>
    </location>
</feature>
<dbReference type="GO" id="GO:0005663">
    <property type="term" value="C:DNA replication factor C complex"/>
    <property type="evidence" value="ECO:0007669"/>
    <property type="project" value="TreeGrafter"/>
</dbReference>
<evidence type="ECO:0000256" key="1">
    <source>
        <dbReference type="ARBA" id="ARBA00005378"/>
    </source>
</evidence>
<dbReference type="PANTHER" id="PTHR11669:SF9">
    <property type="entry name" value="REPLICATION FACTOR C SUBUNIT 5"/>
    <property type="match status" value="1"/>
</dbReference>
<dbReference type="AlphaFoldDB" id="A0A0H5QVE2"/>
<dbReference type="CDD" id="cd00009">
    <property type="entry name" value="AAA"/>
    <property type="match status" value="1"/>
</dbReference>
<dbReference type="InterPro" id="IPR003959">
    <property type="entry name" value="ATPase_AAA_core"/>
</dbReference>
<dbReference type="GO" id="GO:0005634">
    <property type="term" value="C:nucleus"/>
    <property type="evidence" value="ECO:0007669"/>
    <property type="project" value="TreeGrafter"/>
</dbReference>
<evidence type="ECO:0000259" key="2">
    <source>
        <dbReference type="Pfam" id="PF00004"/>
    </source>
</evidence>
<dbReference type="GO" id="GO:0006281">
    <property type="term" value="P:DNA repair"/>
    <property type="evidence" value="ECO:0007669"/>
    <property type="project" value="TreeGrafter"/>
</dbReference>
<name>A0A0H5QVE2_9EUKA</name>
<dbReference type="GO" id="GO:0003689">
    <property type="term" value="F:DNA clamp loader activity"/>
    <property type="evidence" value="ECO:0007669"/>
    <property type="project" value="TreeGrafter"/>
</dbReference>
<dbReference type="GO" id="GO:0006261">
    <property type="term" value="P:DNA-templated DNA replication"/>
    <property type="evidence" value="ECO:0007669"/>
    <property type="project" value="TreeGrafter"/>
</dbReference>
<dbReference type="GO" id="GO:0016887">
    <property type="term" value="F:ATP hydrolysis activity"/>
    <property type="evidence" value="ECO:0007669"/>
    <property type="project" value="InterPro"/>
</dbReference>
<dbReference type="InterPro" id="IPR050238">
    <property type="entry name" value="DNA_Rep/Repair_Clamp_Loader"/>
</dbReference>
<organism evidence="3">
    <name type="scientific">Spongospora subterranea</name>
    <dbReference type="NCBI Taxonomy" id="70186"/>
    <lineage>
        <taxon>Eukaryota</taxon>
        <taxon>Sar</taxon>
        <taxon>Rhizaria</taxon>
        <taxon>Endomyxa</taxon>
        <taxon>Phytomyxea</taxon>
        <taxon>Plasmodiophorida</taxon>
        <taxon>Plasmodiophoridae</taxon>
        <taxon>Spongospora</taxon>
    </lineage>
</organism>
<comment type="similarity">
    <text evidence="1">Belongs to the activator 1 small subunits family.</text>
</comment>
<dbReference type="InterPro" id="IPR027417">
    <property type="entry name" value="P-loop_NTPase"/>
</dbReference>
<accession>A0A0H5QVE2</accession>